<dbReference type="STRING" id="550447.SAMN05428946_1755"/>
<name>A0A1U7PQR1_9BACI</name>
<dbReference type="Proteomes" id="UP000187550">
    <property type="component" value="Unassembled WGS sequence"/>
</dbReference>
<proteinExistence type="predicted"/>
<sequence length="350" mass="39051">MGKNEFLNELRQHLTVLPEEERNDILQDLNEYFDEGKREGKSESDISSSLGTPSEIAADILSAYPEYTRAQDSRALPQDARYELVQIPQGTYSNVMADIAVGELKLTPSEDETTRFELIGDKSEVKFNADIRQDMLVISLKGEKTITSWFRRAVSRPFRLVVHLPKRLYSLVRAETSNGSLSAEKILARSFTAESANGRILVRECAFGTLSARTDNGRVEMQKVEAGTLSAFTDNGRIELRAIRSDRVSAETDNGRIIFSDVEGDIDAKTDNGRIELTTDSIDRNIQLLTDNGSITVTTDRLPEDAVVRVRSDSGRPDIFGSADRERVFGRGTHTVRLETDNGKITLRNS</sequence>
<keyword evidence="3" id="KW-1185">Reference proteome</keyword>
<reference evidence="3" key="1">
    <citation type="submission" date="2017-01" db="EMBL/GenBank/DDBJ databases">
        <authorList>
            <person name="Varghese N."/>
            <person name="Submissions S."/>
        </authorList>
    </citation>
    <scope>NUCLEOTIDE SEQUENCE [LARGE SCALE GENOMIC DNA]</scope>
    <source>
        <strain evidence="3">MNA4</strain>
    </source>
</reference>
<gene>
    <name evidence="2" type="ORF">SAMN05428946_1755</name>
</gene>
<dbReference type="OrthoDB" id="9804829at2"/>
<evidence type="ECO:0000313" key="3">
    <source>
        <dbReference type="Proteomes" id="UP000187550"/>
    </source>
</evidence>
<feature type="domain" description="DUF4097" evidence="1">
    <location>
        <begin position="152"/>
        <end position="347"/>
    </location>
</feature>
<accession>A0A1U7PQR1</accession>
<evidence type="ECO:0000259" key="1">
    <source>
        <dbReference type="Pfam" id="PF13349"/>
    </source>
</evidence>
<protein>
    <recommendedName>
        <fullName evidence="1">DUF4097 domain-containing protein</fullName>
    </recommendedName>
</protein>
<dbReference type="RefSeq" id="WP_076758121.1">
    <property type="nucleotide sequence ID" value="NZ_FTPL01000002.1"/>
</dbReference>
<dbReference type="EMBL" id="FTPL01000002">
    <property type="protein sequence ID" value="SIT84746.1"/>
    <property type="molecule type" value="Genomic_DNA"/>
</dbReference>
<dbReference type="AlphaFoldDB" id="A0A1U7PQR1"/>
<organism evidence="2 3">
    <name type="scientific">Edaphobacillus lindanitolerans</name>
    <dbReference type="NCBI Taxonomy" id="550447"/>
    <lineage>
        <taxon>Bacteria</taxon>
        <taxon>Bacillati</taxon>
        <taxon>Bacillota</taxon>
        <taxon>Bacilli</taxon>
        <taxon>Bacillales</taxon>
        <taxon>Bacillaceae</taxon>
        <taxon>Edaphobacillus</taxon>
    </lineage>
</organism>
<evidence type="ECO:0000313" key="2">
    <source>
        <dbReference type="EMBL" id="SIT84746.1"/>
    </source>
</evidence>
<dbReference type="Pfam" id="PF13349">
    <property type="entry name" value="DUF4097"/>
    <property type="match status" value="1"/>
</dbReference>
<dbReference type="InterPro" id="IPR025164">
    <property type="entry name" value="Toastrack_DUF4097"/>
</dbReference>
<dbReference type="Pfam" id="PF22564">
    <property type="entry name" value="HAAS"/>
    <property type="match status" value="1"/>
</dbReference>